<evidence type="ECO:0008006" key="6">
    <source>
        <dbReference type="Google" id="ProtNLM"/>
    </source>
</evidence>
<evidence type="ECO:0000256" key="1">
    <source>
        <dbReference type="ARBA" id="ARBA00004613"/>
    </source>
</evidence>
<feature type="transmembrane region" description="Helical" evidence="3">
    <location>
        <begin position="15"/>
        <end position="39"/>
    </location>
</feature>
<evidence type="ECO:0000256" key="2">
    <source>
        <dbReference type="ARBA" id="ARBA00022525"/>
    </source>
</evidence>
<name>A0AA35QR43_9SAUR</name>
<dbReference type="Gene3D" id="3.10.100.10">
    <property type="entry name" value="Mannose-Binding Protein A, subunit A"/>
    <property type="match status" value="1"/>
</dbReference>
<dbReference type="PANTHER" id="PTHR45710:SF8">
    <property type="entry name" value="RERATING FAMILY MEMBER 4"/>
    <property type="match status" value="1"/>
</dbReference>
<sequence>MAKEEKTYTFKARTLYIFLAVSVSLFIICIGLAVAVGILSTRSSTVQYPSDYNPCPQGCVLPKPTPSHLYPSCVPACPQGWVVHEARCYYFSTAEANWTSSQSNCSSYGGSLTAIDTPSEMVRAFPVCPVDFIISKKHLGQGCIVIYQLNQQWGASCTPQLPIDLSASVPVASHPITFYGYHR</sequence>
<dbReference type="InterPro" id="IPR050828">
    <property type="entry name" value="C-type_lectin/matrix_domain"/>
</dbReference>
<gene>
    <name evidence="4" type="ORF">PODLI_1B039668</name>
</gene>
<comment type="subcellular location">
    <subcellularLocation>
        <location evidence="1">Secreted</location>
    </subcellularLocation>
</comment>
<accession>A0AA35QR43</accession>
<dbReference type="AlphaFoldDB" id="A0AA35QR43"/>
<protein>
    <recommendedName>
        <fullName evidence="6">C-type lectin domain-containing protein</fullName>
    </recommendedName>
</protein>
<keyword evidence="3" id="KW-1133">Transmembrane helix</keyword>
<keyword evidence="3" id="KW-0472">Membrane</keyword>
<dbReference type="GO" id="GO:0005576">
    <property type="term" value="C:extracellular region"/>
    <property type="evidence" value="ECO:0007669"/>
    <property type="project" value="UniProtKB-SubCell"/>
</dbReference>
<comment type="caution">
    <text evidence="4">The sequence shown here is derived from an EMBL/GenBank/DDBJ whole genome shotgun (WGS) entry which is preliminary data.</text>
</comment>
<dbReference type="PANTHER" id="PTHR45710">
    <property type="entry name" value="C-TYPE LECTIN DOMAIN-CONTAINING PROTEIN 180"/>
    <property type="match status" value="1"/>
</dbReference>
<keyword evidence="5" id="KW-1185">Reference proteome</keyword>
<evidence type="ECO:0000313" key="4">
    <source>
        <dbReference type="EMBL" id="CAI7935505.1"/>
    </source>
</evidence>
<evidence type="ECO:0000256" key="3">
    <source>
        <dbReference type="SAM" id="Phobius"/>
    </source>
</evidence>
<proteinExistence type="predicted"/>
<dbReference type="EMBL" id="CANTUW010001015">
    <property type="protein sequence ID" value="CAI7935505.1"/>
    <property type="molecule type" value="Genomic_DNA"/>
</dbReference>
<dbReference type="InterPro" id="IPR016186">
    <property type="entry name" value="C-type_lectin-like/link_sf"/>
</dbReference>
<keyword evidence="2" id="KW-0964">Secreted</keyword>
<dbReference type="Proteomes" id="UP001178461">
    <property type="component" value="Unassembled WGS sequence"/>
</dbReference>
<reference evidence="4" key="1">
    <citation type="submission" date="2022-12" db="EMBL/GenBank/DDBJ databases">
        <authorList>
            <person name="Alioto T."/>
            <person name="Alioto T."/>
            <person name="Gomez Garrido J."/>
        </authorList>
    </citation>
    <scope>NUCLEOTIDE SEQUENCE</scope>
</reference>
<evidence type="ECO:0000313" key="5">
    <source>
        <dbReference type="Proteomes" id="UP001178461"/>
    </source>
</evidence>
<dbReference type="InterPro" id="IPR016187">
    <property type="entry name" value="CTDL_fold"/>
</dbReference>
<keyword evidence="3" id="KW-0812">Transmembrane</keyword>
<dbReference type="SUPFAM" id="SSF56436">
    <property type="entry name" value="C-type lectin-like"/>
    <property type="match status" value="1"/>
</dbReference>
<organism evidence="4 5">
    <name type="scientific">Podarcis lilfordi</name>
    <name type="common">Lilford's wall lizard</name>
    <dbReference type="NCBI Taxonomy" id="74358"/>
    <lineage>
        <taxon>Eukaryota</taxon>
        <taxon>Metazoa</taxon>
        <taxon>Chordata</taxon>
        <taxon>Craniata</taxon>
        <taxon>Vertebrata</taxon>
        <taxon>Euteleostomi</taxon>
        <taxon>Lepidosauria</taxon>
        <taxon>Squamata</taxon>
        <taxon>Bifurcata</taxon>
        <taxon>Unidentata</taxon>
        <taxon>Episquamata</taxon>
        <taxon>Laterata</taxon>
        <taxon>Lacertibaenia</taxon>
        <taxon>Lacertidae</taxon>
        <taxon>Podarcis</taxon>
    </lineage>
</organism>